<evidence type="ECO:0000313" key="3">
    <source>
        <dbReference type="Proteomes" id="UP000001989"/>
    </source>
</evidence>
<dbReference type="PANTHER" id="PTHR48228:SF5">
    <property type="entry name" value="ALPHA-METHYLACYL-COA RACEMASE"/>
    <property type="match status" value="1"/>
</dbReference>
<dbReference type="InterPro" id="IPR023606">
    <property type="entry name" value="CoA-Trfase_III_dom_1_sf"/>
</dbReference>
<feature type="region of interest" description="Disordered" evidence="1">
    <location>
        <begin position="324"/>
        <end position="345"/>
    </location>
</feature>
<dbReference type="GO" id="GO:0003824">
    <property type="term" value="F:catalytic activity"/>
    <property type="evidence" value="ECO:0007669"/>
    <property type="project" value="InterPro"/>
</dbReference>
<dbReference type="AlphaFoldDB" id="A0A9J9HBD8"/>
<dbReference type="OrthoDB" id="5720311at2"/>
<dbReference type="EMBL" id="CP000699">
    <property type="protein sequence ID" value="ABQ68334.1"/>
    <property type="molecule type" value="Genomic_DNA"/>
</dbReference>
<proteinExistence type="predicted"/>
<dbReference type="InterPro" id="IPR044855">
    <property type="entry name" value="CoA-Trfase_III_dom3_sf"/>
</dbReference>
<reference evidence="2 3" key="1">
    <citation type="journal article" date="2010" name="J. Bacteriol.">
        <title>Genome sequence of the dioxin-mineralizing bacterium Sphingomonas wittichii RW1.</title>
        <authorList>
            <person name="Miller T.R."/>
            <person name="Delcher A.L."/>
            <person name="Salzberg S.L."/>
            <person name="Saunders E."/>
            <person name="Detter J.C."/>
            <person name="Halden R.U."/>
        </authorList>
    </citation>
    <scope>NUCLEOTIDE SEQUENCE [LARGE SCALE GENOMIC DNA]</scope>
    <source>
        <strain evidence="3">DSM 6014 / CCUG 31198 / JCM 15750 / NBRC 105917 / EY 4224 / RW1</strain>
    </source>
</reference>
<dbReference type="Gene3D" id="3.40.50.10540">
    <property type="entry name" value="Crotonobetainyl-coa:carnitine coa-transferase, domain 1"/>
    <property type="match status" value="1"/>
</dbReference>
<dbReference type="PANTHER" id="PTHR48228">
    <property type="entry name" value="SUCCINYL-COA--D-CITRAMALATE COA-TRANSFERASE"/>
    <property type="match status" value="1"/>
</dbReference>
<evidence type="ECO:0000256" key="1">
    <source>
        <dbReference type="SAM" id="MobiDB-lite"/>
    </source>
</evidence>
<sequence>MSGPLHGIRIVEISAVGPVALFATIMADLGATVIRVDRPSHFEGRKEGAHVANRPVVDRDLKQPESVAFVLDLVRGADVLIEGYRPGVMERLGLGPDVCLAANPKLVFARMTGWGQQGPFAGEPGHDINYLALTGALAAIGTEQEPIPPLNLIADYGGGSMFACVGVLAALLSALRSGKGQVIDVAMIDGVGSLFSMQYERYAQGLWNNARRTNTLDGAAPYYGCYPCKDGKWVAAGALEMKFRRAMANTIGVPELGEESSSDPASWPQLRTRVAEAFKTATRDEWMERMYGRETCCTPILDMDEAPHHPHNVARTGFFQDQGGWVPSPAPRFSATPAERKAPRTAEDVLKDFAAAAGTAPPA</sequence>
<dbReference type="InterPro" id="IPR050509">
    <property type="entry name" value="CoA-transferase_III"/>
</dbReference>
<protein>
    <submittedName>
        <fullName evidence="2">L-carnitine dehydratase/bile acid-inducible protein F</fullName>
    </submittedName>
</protein>
<dbReference type="KEGG" id="swi:Swit_1974"/>
<dbReference type="Pfam" id="PF02515">
    <property type="entry name" value="CoA_transf_3"/>
    <property type="match status" value="1"/>
</dbReference>
<dbReference type="Gene3D" id="3.30.1540.10">
    <property type="entry name" value="formyl-coa transferase, domain 3"/>
    <property type="match status" value="1"/>
</dbReference>
<dbReference type="SUPFAM" id="SSF89796">
    <property type="entry name" value="CoA-transferase family III (CaiB/BaiF)"/>
    <property type="match status" value="1"/>
</dbReference>
<accession>A0A9J9HBD8</accession>
<gene>
    <name evidence="2" type="ordered locus">Swit_1974</name>
</gene>
<name>A0A9J9HBD8_RHIWR</name>
<dbReference type="InterPro" id="IPR003673">
    <property type="entry name" value="CoA-Trfase_fam_III"/>
</dbReference>
<evidence type="ECO:0000313" key="2">
    <source>
        <dbReference type="EMBL" id="ABQ68334.1"/>
    </source>
</evidence>
<dbReference type="Proteomes" id="UP000001989">
    <property type="component" value="Chromosome"/>
</dbReference>
<keyword evidence="3" id="KW-1185">Reference proteome</keyword>
<organism evidence="2 3">
    <name type="scientific">Rhizorhabdus wittichii (strain DSM 6014 / CCUG 31198 / JCM 15750 / NBRC 105917 / EY 4224 / RW1)</name>
    <name type="common">Sphingomonas wittichii</name>
    <dbReference type="NCBI Taxonomy" id="392499"/>
    <lineage>
        <taxon>Bacteria</taxon>
        <taxon>Pseudomonadati</taxon>
        <taxon>Pseudomonadota</taxon>
        <taxon>Alphaproteobacteria</taxon>
        <taxon>Sphingomonadales</taxon>
        <taxon>Sphingomonadaceae</taxon>
        <taxon>Rhizorhabdus</taxon>
    </lineage>
</organism>